<keyword evidence="2" id="KW-1185">Reference proteome</keyword>
<evidence type="ECO:0000313" key="1">
    <source>
        <dbReference type="EMBL" id="CAI2371619.1"/>
    </source>
</evidence>
<proteinExistence type="predicted"/>
<dbReference type="AlphaFoldDB" id="A0AAD1XCX2"/>
<dbReference type="Proteomes" id="UP001295684">
    <property type="component" value="Unassembled WGS sequence"/>
</dbReference>
<name>A0AAD1XCX2_EUPCR</name>
<gene>
    <name evidence="1" type="ORF">ECRASSUSDP1_LOCUS12943</name>
</gene>
<evidence type="ECO:0000313" key="2">
    <source>
        <dbReference type="Proteomes" id="UP001295684"/>
    </source>
</evidence>
<protein>
    <submittedName>
        <fullName evidence="1">Uncharacterized protein</fullName>
    </submittedName>
</protein>
<sequence length="413" mass="48674">MSHFSPRSKLNRVKSEEIVYASPEEKAKSQIGISNILRSRIDKIVKKPKNSAYISGVCKNIPPEEPPLKKRRKNDDTVHLLSKYSGEAKALFEIRKNENYKIQMKHEKSKTIKNYLDYNTDVNKSVKLFPKISKPRKAKEQLKKVKSVSPERKYHTSKAAEEIYQKYLNNKKEEDFNKSKRNMNWLKTLTNQFKDSPTRKRINTFRIGKGKLIPNYSIHNKFSQTQFKSFMSLDYGDFAQPESLEQIIAEKEEQVKRTVDEEKAIEKRYNEVKANNTLFEDEADESDLSEVNDPLIKEGKKSTEFLQYKLKDFMLKASSFDKGNLPKFKKPVKPIDLFKKVKVRDPGDQWRNDLEWRNQSNPRYEELNKSISKKEMRMVHKRHHAHQLKALALGQDLKAFDRKIVRELKKKIF</sequence>
<organism evidence="1 2">
    <name type="scientific">Euplotes crassus</name>
    <dbReference type="NCBI Taxonomy" id="5936"/>
    <lineage>
        <taxon>Eukaryota</taxon>
        <taxon>Sar</taxon>
        <taxon>Alveolata</taxon>
        <taxon>Ciliophora</taxon>
        <taxon>Intramacronucleata</taxon>
        <taxon>Spirotrichea</taxon>
        <taxon>Hypotrichia</taxon>
        <taxon>Euplotida</taxon>
        <taxon>Euplotidae</taxon>
        <taxon>Moneuplotes</taxon>
    </lineage>
</organism>
<reference evidence="1" key="1">
    <citation type="submission" date="2023-07" db="EMBL/GenBank/DDBJ databases">
        <authorList>
            <consortium name="AG Swart"/>
            <person name="Singh M."/>
            <person name="Singh A."/>
            <person name="Seah K."/>
            <person name="Emmerich C."/>
        </authorList>
    </citation>
    <scope>NUCLEOTIDE SEQUENCE</scope>
    <source>
        <strain evidence="1">DP1</strain>
    </source>
</reference>
<dbReference type="EMBL" id="CAMPGE010012864">
    <property type="protein sequence ID" value="CAI2371619.1"/>
    <property type="molecule type" value="Genomic_DNA"/>
</dbReference>
<comment type="caution">
    <text evidence="1">The sequence shown here is derived from an EMBL/GenBank/DDBJ whole genome shotgun (WGS) entry which is preliminary data.</text>
</comment>
<accession>A0AAD1XCX2</accession>